<name>A0A2W5DFX2_9BURK</name>
<keyword evidence="1" id="KW-0732">Signal</keyword>
<gene>
    <name evidence="2" type="ORF">DI603_16315</name>
</gene>
<comment type="caution">
    <text evidence="2">The sequence shown here is derived from an EMBL/GenBank/DDBJ whole genome shotgun (WGS) entry which is preliminary data.</text>
</comment>
<dbReference type="AlphaFoldDB" id="A0A2W5DFX2"/>
<evidence type="ECO:0000313" key="2">
    <source>
        <dbReference type="EMBL" id="PZP29628.1"/>
    </source>
</evidence>
<evidence type="ECO:0000313" key="3">
    <source>
        <dbReference type="Proteomes" id="UP000249633"/>
    </source>
</evidence>
<protein>
    <submittedName>
        <fullName evidence="2">Uncharacterized protein</fullName>
    </submittedName>
</protein>
<evidence type="ECO:0000256" key="1">
    <source>
        <dbReference type="SAM" id="SignalP"/>
    </source>
</evidence>
<dbReference type="Proteomes" id="UP000249633">
    <property type="component" value="Unassembled WGS sequence"/>
</dbReference>
<accession>A0A2W5DFX2</accession>
<feature type="chain" id="PRO_5015862102" evidence="1">
    <location>
        <begin position="21"/>
        <end position="125"/>
    </location>
</feature>
<organism evidence="2 3">
    <name type="scientific">Roseateles depolymerans</name>
    <dbReference type="NCBI Taxonomy" id="76731"/>
    <lineage>
        <taxon>Bacteria</taxon>
        <taxon>Pseudomonadati</taxon>
        <taxon>Pseudomonadota</taxon>
        <taxon>Betaproteobacteria</taxon>
        <taxon>Burkholderiales</taxon>
        <taxon>Sphaerotilaceae</taxon>
        <taxon>Roseateles</taxon>
    </lineage>
</organism>
<reference evidence="2 3" key="1">
    <citation type="submission" date="2017-08" db="EMBL/GenBank/DDBJ databases">
        <title>Infants hospitalized years apart are colonized by the same room-sourced microbial strains.</title>
        <authorList>
            <person name="Brooks B."/>
            <person name="Olm M.R."/>
            <person name="Firek B.A."/>
            <person name="Baker R."/>
            <person name="Thomas B.C."/>
            <person name="Morowitz M.J."/>
            <person name="Banfield J.F."/>
        </authorList>
    </citation>
    <scope>NUCLEOTIDE SEQUENCE [LARGE SCALE GENOMIC DNA]</scope>
    <source>
        <strain evidence="2">S2_012_000_R2_81</strain>
    </source>
</reference>
<proteinExistence type="predicted"/>
<feature type="signal peptide" evidence="1">
    <location>
        <begin position="1"/>
        <end position="20"/>
    </location>
</feature>
<dbReference type="EMBL" id="QFOD01000017">
    <property type="protein sequence ID" value="PZP29628.1"/>
    <property type="molecule type" value="Genomic_DNA"/>
</dbReference>
<sequence>MKTPSLLTAAVLFALSQAAAAEMVPVQWDAAGQFSKELPIQPGKFVEVCEKLAEGAKVDWSFEAAGPVDFNVHYHEGKEVRFPAKKAQVAQDQGTLEVSLKQTYCWMWSNKGSTPLKLQFKLAKG</sequence>